<dbReference type="EMBL" id="PCTU01000050">
    <property type="protein sequence ID" value="PIP88158.1"/>
    <property type="molecule type" value="Genomic_DNA"/>
</dbReference>
<name>A0A2H0E1Y8_9BACT</name>
<proteinExistence type="predicted"/>
<sequence>VYSRLKSEAAARVGINIVKSNSDSVLDEWNRDKSIHGILIQRPGWRGEAFEKYWQELVGKIAPDKDVDGLRADSKFVPATVKAVEKILYK</sequence>
<reference evidence="1 2" key="1">
    <citation type="submission" date="2017-09" db="EMBL/GenBank/DDBJ databases">
        <title>Depth-based differentiation of microbial function through sediment-hosted aquifers and enrichment of novel symbionts in the deep terrestrial subsurface.</title>
        <authorList>
            <person name="Probst A.J."/>
            <person name="Ladd B."/>
            <person name="Jarett J.K."/>
            <person name="Geller-Mcgrath D.E."/>
            <person name="Sieber C.M."/>
            <person name="Emerson J.B."/>
            <person name="Anantharaman K."/>
            <person name="Thomas B.C."/>
            <person name="Malmstrom R."/>
            <person name="Stieglmeier M."/>
            <person name="Klingl A."/>
            <person name="Woyke T."/>
            <person name="Ryan C.M."/>
            <person name="Banfield J.F."/>
        </authorList>
    </citation>
    <scope>NUCLEOTIDE SEQUENCE [LARGE SCALE GENOMIC DNA]</scope>
    <source>
        <strain evidence="1">CG22_combo_CG10-13_8_21_14_all_01_47_9</strain>
    </source>
</reference>
<dbReference type="SUPFAM" id="SSF53223">
    <property type="entry name" value="Aminoacid dehydrogenase-like, N-terminal domain"/>
    <property type="match status" value="1"/>
</dbReference>
<comment type="caution">
    <text evidence="1">The sequence shown here is derived from an EMBL/GenBank/DDBJ whole genome shotgun (WGS) entry which is preliminary data.</text>
</comment>
<protein>
    <submittedName>
        <fullName evidence="1">Uncharacterized protein</fullName>
    </submittedName>
</protein>
<dbReference type="Proteomes" id="UP000229981">
    <property type="component" value="Unassembled WGS sequence"/>
</dbReference>
<organism evidence="1 2">
    <name type="scientific">Candidatus Beckwithbacteria bacterium CG22_combo_CG10-13_8_21_14_all_01_47_9</name>
    <dbReference type="NCBI Taxonomy" id="1974496"/>
    <lineage>
        <taxon>Bacteria</taxon>
        <taxon>Candidatus Beckwithiibacteriota</taxon>
    </lineage>
</organism>
<feature type="non-terminal residue" evidence="1">
    <location>
        <position position="90"/>
    </location>
</feature>
<accession>A0A2H0E1Y8</accession>
<feature type="non-terminal residue" evidence="1">
    <location>
        <position position="1"/>
    </location>
</feature>
<evidence type="ECO:0000313" key="2">
    <source>
        <dbReference type="Proteomes" id="UP000229981"/>
    </source>
</evidence>
<dbReference type="AlphaFoldDB" id="A0A2H0E1Y8"/>
<dbReference type="Gene3D" id="3.40.50.10860">
    <property type="entry name" value="Leucine Dehydrogenase, chain A, domain 1"/>
    <property type="match status" value="1"/>
</dbReference>
<gene>
    <name evidence="1" type="ORF">COW80_01755</name>
</gene>
<evidence type="ECO:0000313" key="1">
    <source>
        <dbReference type="EMBL" id="PIP88158.1"/>
    </source>
</evidence>
<dbReference type="InterPro" id="IPR046346">
    <property type="entry name" value="Aminoacid_DH-like_N_sf"/>
</dbReference>